<evidence type="ECO:0000256" key="2">
    <source>
        <dbReference type="ARBA" id="ARBA00022596"/>
    </source>
</evidence>
<dbReference type="Proteomes" id="UP000268908">
    <property type="component" value="Unassembled WGS sequence"/>
</dbReference>
<comment type="similarity">
    <text evidence="1 5">Belongs to the HypA/HybF family.</text>
</comment>
<feature type="binding site" evidence="5">
    <location>
        <position position="92"/>
    </location>
    <ligand>
        <name>Zn(2+)</name>
        <dbReference type="ChEBI" id="CHEBI:29105"/>
    </ligand>
</feature>
<proteinExistence type="inferred from homology"/>
<dbReference type="PANTHER" id="PTHR34535">
    <property type="entry name" value="HYDROGENASE MATURATION FACTOR HYPA"/>
    <property type="match status" value="1"/>
</dbReference>
<dbReference type="RefSeq" id="WP_121243338.1">
    <property type="nucleotide sequence ID" value="NZ_RCCI01000009.1"/>
</dbReference>
<organism evidence="6 7">
    <name type="scientific">Sulfurisoma sediminicola</name>
    <dbReference type="NCBI Taxonomy" id="1381557"/>
    <lineage>
        <taxon>Bacteria</taxon>
        <taxon>Pseudomonadati</taxon>
        <taxon>Pseudomonadota</taxon>
        <taxon>Betaproteobacteria</taxon>
        <taxon>Nitrosomonadales</taxon>
        <taxon>Sterolibacteriaceae</taxon>
        <taxon>Sulfurisoma</taxon>
    </lineage>
</organism>
<keyword evidence="2 5" id="KW-0533">Nickel</keyword>
<dbReference type="PANTHER" id="PTHR34535:SF3">
    <property type="entry name" value="HYDROGENASE MATURATION FACTOR HYPA"/>
    <property type="match status" value="1"/>
</dbReference>
<name>A0A497X8Y9_9PROT</name>
<dbReference type="OrthoDB" id="288014at2"/>
<dbReference type="Pfam" id="PF01155">
    <property type="entry name" value="HypA"/>
    <property type="match status" value="1"/>
</dbReference>
<evidence type="ECO:0000256" key="4">
    <source>
        <dbReference type="ARBA" id="ARBA00022833"/>
    </source>
</evidence>
<keyword evidence="7" id="KW-1185">Reference proteome</keyword>
<keyword evidence="3 5" id="KW-0479">Metal-binding</keyword>
<feature type="binding site" evidence="5">
    <location>
        <position position="73"/>
    </location>
    <ligand>
        <name>Zn(2+)</name>
        <dbReference type="ChEBI" id="CHEBI:29105"/>
    </ligand>
</feature>
<protein>
    <recommendedName>
        <fullName evidence="5">Hydrogenase maturation factor HypA</fullName>
    </recommendedName>
</protein>
<evidence type="ECO:0000313" key="6">
    <source>
        <dbReference type="EMBL" id="RLJ61646.1"/>
    </source>
</evidence>
<dbReference type="GO" id="GO:0016151">
    <property type="term" value="F:nickel cation binding"/>
    <property type="evidence" value="ECO:0007669"/>
    <property type="project" value="UniProtKB-UniRule"/>
</dbReference>
<dbReference type="InterPro" id="IPR000688">
    <property type="entry name" value="HypA/HybF"/>
</dbReference>
<dbReference type="PIRSF" id="PIRSF004761">
    <property type="entry name" value="Hydrgn_mat_HypA"/>
    <property type="match status" value="1"/>
</dbReference>
<feature type="binding site" evidence="5">
    <location>
        <position position="2"/>
    </location>
    <ligand>
        <name>Ni(2+)</name>
        <dbReference type="ChEBI" id="CHEBI:49786"/>
    </ligand>
</feature>
<keyword evidence="4 5" id="KW-0862">Zinc</keyword>
<dbReference type="GO" id="GO:0051604">
    <property type="term" value="P:protein maturation"/>
    <property type="evidence" value="ECO:0007669"/>
    <property type="project" value="InterPro"/>
</dbReference>
<evidence type="ECO:0000256" key="3">
    <source>
        <dbReference type="ARBA" id="ARBA00022723"/>
    </source>
</evidence>
<dbReference type="NCBIfam" id="TIGR00100">
    <property type="entry name" value="hypA"/>
    <property type="match status" value="1"/>
</dbReference>
<dbReference type="HAMAP" id="MF_00213">
    <property type="entry name" value="HypA_HybF"/>
    <property type="match status" value="1"/>
</dbReference>
<sequence length="113" mass="12276">MHEMSLAEGILDLIEDAARREGFGRVRTVFLEIGRLSSVEPEAMAFCFDAVARDSIAAGARLEIIAVPGTGFCLDCGRETMLEAVYDPCEHCGVAPVRVTGGTEMRVRELDVE</sequence>
<feature type="binding site" evidence="5">
    <location>
        <position position="76"/>
    </location>
    <ligand>
        <name>Zn(2+)</name>
        <dbReference type="ChEBI" id="CHEBI:29105"/>
    </ligand>
</feature>
<dbReference type="EMBL" id="RCCI01000009">
    <property type="protein sequence ID" value="RLJ61646.1"/>
    <property type="molecule type" value="Genomic_DNA"/>
</dbReference>
<evidence type="ECO:0000256" key="1">
    <source>
        <dbReference type="ARBA" id="ARBA00010748"/>
    </source>
</evidence>
<dbReference type="AlphaFoldDB" id="A0A497X8Y9"/>
<dbReference type="GO" id="GO:0008270">
    <property type="term" value="F:zinc ion binding"/>
    <property type="evidence" value="ECO:0007669"/>
    <property type="project" value="UniProtKB-UniRule"/>
</dbReference>
<dbReference type="PROSITE" id="PS01249">
    <property type="entry name" value="HYPA"/>
    <property type="match status" value="1"/>
</dbReference>
<feature type="binding site" evidence="5">
    <location>
        <position position="89"/>
    </location>
    <ligand>
        <name>Zn(2+)</name>
        <dbReference type="ChEBI" id="CHEBI:29105"/>
    </ligand>
</feature>
<accession>A0A497X8Y9</accession>
<evidence type="ECO:0000313" key="7">
    <source>
        <dbReference type="Proteomes" id="UP000268908"/>
    </source>
</evidence>
<evidence type="ECO:0000256" key="5">
    <source>
        <dbReference type="HAMAP-Rule" id="MF_00213"/>
    </source>
</evidence>
<reference evidence="6 7" key="1">
    <citation type="submission" date="2018-10" db="EMBL/GenBank/DDBJ databases">
        <title>Genomic Encyclopedia of Type Strains, Phase IV (KMG-IV): sequencing the most valuable type-strain genomes for metagenomic binning, comparative biology and taxonomic classification.</title>
        <authorList>
            <person name="Goeker M."/>
        </authorList>
    </citation>
    <scope>NUCLEOTIDE SEQUENCE [LARGE SCALE GENOMIC DNA]</scope>
    <source>
        <strain evidence="6 7">DSM 26916</strain>
    </source>
</reference>
<dbReference type="Gene3D" id="3.30.2320.80">
    <property type="match status" value="1"/>
</dbReference>
<comment type="function">
    <text evidence="5">Involved in the maturation of [NiFe] hydrogenases. Required for nickel insertion into the metal center of the hydrogenase.</text>
</comment>
<dbReference type="InterPro" id="IPR020538">
    <property type="entry name" value="Hydgase_Ni_incorp_HypA/HybF_CS"/>
</dbReference>
<comment type="caution">
    <text evidence="6">The sequence shown here is derived from an EMBL/GenBank/DDBJ whole genome shotgun (WGS) entry which is preliminary data.</text>
</comment>
<gene>
    <name evidence="5" type="primary">hypA</name>
    <name evidence="6" type="ORF">DFR35_2850</name>
</gene>